<evidence type="ECO:0000313" key="3">
    <source>
        <dbReference type="EMBL" id="MFD0984017.1"/>
    </source>
</evidence>
<dbReference type="Gene3D" id="3.40.50.300">
    <property type="entry name" value="P-loop containing nucleotide triphosphate hydrolases"/>
    <property type="match status" value="1"/>
</dbReference>
<protein>
    <submittedName>
        <fullName evidence="3">AAA family ATPase</fullName>
    </submittedName>
</protein>
<dbReference type="SMART" id="SM00382">
    <property type="entry name" value="AAA"/>
    <property type="match status" value="1"/>
</dbReference>
<dbReference type="EMBL" id="JBHTIZ010000013">
    <property type="protein sequence ID" value="MFD0984017.1"/>
    <property type="molecule type" value="Genomic_DNA"/>
</dbReference>
<feature type="domain" description="AAA+ ATPase" evidence="2">
    <location>
        <begin position="336"/>
        <end position="470"/>
    </location>
</feature>
<organism evidence="3 4">
    <name type="scientific">Flavobacterium myungsuense</name>
    <dbReference type="NCBI Taxonomy" id="651823"/>
    <lineage>
        <taxon>Bacteria</taxon>
        <taxon>Pseudomonadati</taxon>
        <taxon>Bacteroidota</taxon>
        <taxon>Flavobacteriia</taxon>
        <taxon>Flavobacteriales</taxon>
        <taxon>Flavobacteriaceae</taxon>
        <taxon>Flavobacterium</taxon>
    </lineage>
</organism>
<feature type="region of interest" description="Disordered" evidence="1">
    <location>
        <begin position="64"/>
        <end position="112"/>
    </location>
</feature>
<dbReference type="Proteomes" id="UP001597051">
    <property type="component" value="Unassembled WGS sequence"/>
</dbReference>
<evidence type="ECO:0000256" key="1">
    <source>
        <dbReference type="SAM" id="MobiDB-lite"/>
    </source>
</evidence>
<evidence type="ECO:0000259" key="2">
    <source>
        <dbReference type="SMART" id="SM00382"/>
    </source>
</evidence>
<comment type="caution">
    <text evidence="3">The sequence shown here is derived from an EMBL/GenBank/DDBJ whole genome shotgun (WGS) entry which is preliminary data.</text>
</comment>
<name>A0ABW3J357_9FLAO</name>
<reference evidence="4" key="1">
    <citation type="journal article" date="2019" name="Int. J. Syst. Evol. Microbiol.">
        <title>The Global Catalogue of Microorganisms (GCM) 10K type strain sequencing project: providing services to taxonomists for standard genome sequencing and annotation.</title>
        <authorList>
            <consortium name="The Broad Institute Genomics Platform"/>
            <consortium name="The Broad Institute Genome Sequencing Center for Infectious Disease"/>
            <person name="Wu L."/>
            <person name="Ma J."/>
        </authorList>
    </citation>
    <scope>NUCLEOTIDE SEQUENCE [LARGE SCALE GENOMIC DNA]</scope>
    <source>
        <strain evidence="4">CECT 7649</strain>
    </source>
</reference>
<proteinExistence type="predicted"/>
<gene>
    <name evidence="3" type="ORF">ACFQ0S_05945</name>
</gene>
<dbReference type="InterPro" id="IPR027417">
    <property type="entry name" value="P-loop_NTPase"/>
</dbReference>
<accession>A0ABW3J357</accession>
<feature type="compositionally biased region" description="Basic and acidic residues" evidence="1">
    <location>
        <begin position="97"/>
        <end position="107"/>
    </location>
</feature>
<sequence length="485" mass="54212">MLNTNNYFQKSQSIDWELLPEALSKGNKLVEGASQNNWAAYNSNENIKRVVDAYFQKLSDYLDKNPSAPTQKSMPAKVVKAEPKTASPAKPAPAPKKAPEKKAAAEKEEYDSEDVEHIDTDVQFIKRYATMHGKVKSQAQILTLIHSLQKAILERRIKKDSPYAKEIELMQNQLIGCYEKMGDMAEIKIDSKNLKRYLQIAHSQEGMLSVALLKAYVALNGKRDVKDKAERLFNRIKKAVEQGKITKSDKYANKLNEAFGTLKNYIDGNPAMLTINKTQLNGLMGILGEDLFQKKSLNGYDDDNGMIVSSGELLAMDFQTIGLKGKYKELIGDPSVGFTAMVYGLPKSGKSTMCLDFANYLAAHHGKVLFCAVEEGFGYTLKEKIERLKAHHSNLYITDRVPENISDFDFVFIDSVSKAGMDVNDIDQIRKLHPNTSFIFIYHTTKEGKFKGVNEHAHEVDVIVQVDKGKATSTGRFNAGGSMDI</sequence>
<dbReference type="InterPro" id="IPR003593">
    <property type="entry name" value="AAA+_ATPase"/>
</dbReference>
<dbReference type="SUPFAM" id="SSF52540">
    <property type="entry name" value="P-loop containing nucleoside triphosphate hydrolases"/>
    <property type="match status" value="1"/>
</dbReference>
<dbReference type="RefSeq" id="WP_379756420.1">
    <property type="nucleotide sequence ID" value="NZ_JBHSYB010000025.1"/>
</dbReference>
<keyword evidence="4" id="KW-1185">Reference proteome</keyword>
<evidence type="ECO:0000313" key="4">
    <source>
        <dbReference type="Proteomes" id="UP001597051"/>
    </source>
</evidence>